<reference evidence="4" key="1">
    <citation type="submission" date="2025-08" db="UniProtKB">
        <authorList>
            <consortium name="RefSeq"/>
        </authorList>
    </citation>
    <scope>IDENTIFICATION</scope>
</reference>
<feature type="compositionally biased region" description="Low complexity" evidence="1">
    <location>
        <begin position="993"/>
        <end position="1003"/>
    </location>
</feature>
<dbReference type="InterPro" id="IPR019025">
    <property type="entry name" value="Cordon-bleu_ubiquitin_domain"/>
</dbReference>
<dbReference type="CDD" id="cd21801">
    <property type="entry name" value="WH2_Wc_Cobl"/>
    <property type="match status" value="1"/>
</dbReference>
<feature type="compositionally biased region" description="Basic and acidic residues" evidence="1">
    <location>
        <begin position="1027"/>
        <end position="1038"/>
    </location>
</feature>
<feature type="compositionally biased region" description="Pro residues" evidence="1">
    <location>
        <begin position="1400"/>
        <end position="1412"/>
    </location>
</feature>
<evidence type="ECO:0000313" key="4">
    <source>
        <dbReference type="RefSeq" id="XP_057405852.1"/>
    </source>
</evidence>
<dbReference type="Gene3D" id="3.10.20.90">
    <property type="entry name" value="Phosphatidylinositol 3-kinase Catalytic Subunit, Chain A, domain 1"/>
    <property type="match status" value="1"/>
</dbReference>
<accession>A0ABM3TV10</accession>
<feature type="region of interest" description="Disordered" evidence="1">
    <location>
        <begin position="134"/>
        <end position="176"/>
    </location>
</feature>
<sequence length="1459" mass="156047">MDAPRASAAKPPTGSEVHFLGLPTSGAKQQKNREWKKQWGLLYPLRSTTPQSSRVLWPPLCQQPCHHETAWDWAHESRGPSVWERSVPAGGMLRGRRAWCREAYEESAVQMALRSPIIPTLKSARKTHALWRRKMKARAPPPPGRPTTPSVHRGQRPPRDASPSPPRNPLGRTETLDGRVVAMTVVLPSGLEKTSVVNGSHAMMDLLVELCLQNHLNPSNHALEIRSSETQQPLNFKPNTLVGTLNAHTVFLKEKVPEAKVKAGPAKVPEKTVRLVVNYLRTQKAVVRVSPEVPLQSVLPVICAKCDVSPEHVVLLRDNVAGEELELSKSLNELGIKELYAWDNKRETFRKSSLGYGETDKEKKKILGFFKVNKRSDSKAEPLRQPGAESDEDATKSALGRGSNGCLTTPNSPSVNPRSTTLGPSRSLGNISGVSVKSDLKKRRAPPPPSLPRAGPPVQDKTSEKVSLGSQMDLQKKKRRAPAPPPPQPPPSSPLVPPRTEDREEDRKGRTGVGRQVPQKPPRGTARGPPQLVLPPPPPYPPPDTDVAEPLGFPGEGAVSEASDLRPTLSLPLGPGGPCGVDGVPPLPSEAEETVSVGSCFASEDTTEDSGVMSSPSDIVSLDSQHDSTKSKDKWATDQEDCSDQDLAGTPEPGPQKSLLWERRGSGNWHPRNGKVAPASREDEDLFMSGQFQKTLAELDEELEEIEESYETDSSFLTNCVHSMSGRCPQGTVIPDGDTEAIPVTFIGEVLDDPVDSGAFSNRNNNAGSFDAGSTASKKAQLPPCQAEHSQQHGQRRAAGPGSPAPSQDPGREIRVASTNTWKDVTPSKMAPKATSASTLHTHDLNAKEEGKAPGSAHGGRTLGTRRVSTQAGKEKEGDDENDVWTPPPWYRGQHPGGSYGLKYGLTTYKIVPPKSEMKCYDRGASLSMGAIKIDELGNLVSPHTNAGRTMVPTAPTLEAEAPPIGKVKEFWRTNSIEKHSGRPTEGAKRTSTPTTPTNPQPQESRLRAEPTSPDPKATLPRPLSPHPEDGRPLEEGRSWPLPAAACPLKVPAANPAEVPFLKPQRRTSSQYVASAIAKRIGTLKVHTDMERKPDNAQKTCEGRAPEPTGRPPMMKDGTTPSLYPETGVRHHGDESAAGAHPGGQISSPYGKLCTQDGPTGIHRTSHGPLITAAQTGQASVGQSCGLSGKQSPRNHRTSSASDPKCQPAGTSPPPPRSGGGHTTGSALVNGSRWVSVHTEPPHSPRVSETNSHAGREPPEWEEKPGLLSTDVPEADGTLPASIFGPKKKFRPVVQRPAPKDTSLHSALMEAIHSAGGKDRLRKTPEPSSEGAPKKPSYTEADSERSALLAAIRGHSGTCSLRKVTSSASEELQSLRGAVMSARGAEPPGLEDLGIQSAPALPPAPPPPPPVTQAPTASRTASRSSAGPLSNPVDARQALMDAIRSGTGAAKLRKVPLLV</sequence>
<dbReference type="SMART" id="SM00246">
    <property type="entry name" value="WH2"/>
    <property type="match status" value="3"/>
</dbReference>
<evidence type="ECO:0000256" key="1">
    <source>
        <dbReference type="SAM" id="MobiDB-lite"/>
    </source>
</evidence>
<feature type="compositionally biased region" description="Low complexity" evidence="1">
    <location>
        <begin position="1413"/>
        <end position="1426"/>
    </location>
</feature>
<feature type="compositionally biased region" description="Basic and acidic residues" evidence="1">
    <location>
        <begin position="976"/>
        <end position="989"/>
    </location>
</feature>
<dbReference type="Proteomes" id="UP001652580">
    <property type="component" value="Chromosome 7"/>
</dbReference>
<dbReference type="CDD" id="cd21799">
    <property type="entry name" value="WH2_Wa_Cobl"/>
    <property type="match status" value="1"/>
</dbReference>
<feature type="region of interest" description="Disordered" evidence="1">
    <location>
        <begin position="1089"/>
        <end position="1346"/>
    </location>
</feature>
<feature type="domain" description="WH2" evidence="2">
    <location>
        <begin position="1435"/>
        <end position="1455"/>
    </location>
</feature>
<feature type="compositionally biased region" description="Polar residues" evidence="1">
    <location>
        <begin position="1173"/>
        <end position="1202"/>
    </location>
</feature>
<dbReference type="PROSITE" id="PS51082">
    <property type="entry name" value="WH2"/>
    <property type="match status" value="3"/>
</dbReference>
<feature type="domain" description="WH2" evidence="2">
    <location>
        <begin position="1304"/>
        <end position="1324"/>
    </location>
</feature>
<dbReference type="RefSeq" id="XP_057405852.1">
    <property type="nucleotide sequence ID" value="XM_057549869.1"/>
</dbReference>
<feature type="region of interest" description="Disordered" evidence="1">
    <location>
        <begin position="1"/>
        <end position="31"/>
    </location>
</feature>
<feature type="domain" description="WH2" evidence="2">
    <location>
        <begin position="1344"/>
        <end position="1364"/>
    </location>
</feature>
<feature type="compositionally biased region" description="Basic and acidic residues" evidence="1">
    <location>
        <begin position="1316"/>
        <end position="1325"/>
    </location>
</feature>
<dbReference type="Pfam" id="PF02205">
    <property type="entry name" value="WH2"/>
    <property type="match status" value="3"/>
</dbReference>
<feature type="compositionally biased region" description="Basic and acidic residues" evidence="1">
    <location>
        <begin position="1254"/>
        <end position="1265"/>
    </location>
</feature>
<dbReference type="GeneID" id="103014868"/>
<dbReference type="Pfam" id="PF09469">
    <property type="entry name" value="Cobl"/>
    <property type="match status" value="1"/>
</dbReference>
<organism evidence="3 4">
    <name type="scientific">Balaenoptera acutorostrata</name>
    <name type="common">Common minke whale</name>
    <name type="synonym">Balaena rostrata</name>
    <dbReference type="NCBI Taxonomy" id="9767"/>
    <lineage>
        <taxon>Eukaryota</taxon>
        <taxon>Metazoa</taxon>
        <taxon>Chordata</taxon>
        <taxon>Craniata</taxon>
        <taxon>Vertebrata</taxon>
        <taxon>Euteleostomi</taxon>
        <taxon>Mammalia</taxon>
        <taxon>Eutheria</taxon>
        <taxon>Laurasiatheria</taxon>
        <taxon>Artiodactyla</taxon>
        <taxon>Whippomorpha</taxon>
        <taxon>Cetacea</taxon>
        <taxon>Mysticeti</taxon>
        <taxon>Balaenopteridae</taxon>
        <taxon>Balaenoptera</taxon>
    </lineage>
</organism>
<proteinExistence type="predicted"/>
<keyword evidence="3" id="KW-1185">Reference proteome</keyword>
<dbReference type="InterPro" id="IPR039895">
    <property type="entry name" value="COBL-like"/>
</dbReference>
<feature type="compositionally biased region" description="Pro residues" evidence="1">
    <location>
        <begin position="532"/>
        <end position="544"/>
    </location>
</feature>
<feature type="region of interest" description="Disordered" evidence="1">
    <location>
        <begin position="1358"/>
        <end position="1433"/>
    </location>
</feature>
<feature type="compositionally biased region" description="Polar residues" evidence="1">
    <location>
        <begin position="1358"/>
        <end position="1372"/>
    </location>
</feature>
<feature type="compositionally biased region" description="Pro residues" evidence="1">
    <location>
        <begin position="446"/>
        <end position="455"/>
    </location>
</feature>
<gene>
    <name evidence="4" type="primary">COBL</name>
</gene>
<dbReference type="PANTHER" id="PTHR47008">
    <property type="entry name" value="PROTEIN CORDON-BLEU"/>
    <property type="match status" value="1"/>
</dbReference>
<dbReference type="InterPro" id="IPR003124">
    <property type="entry name" value="WH2_dom"/>
</dbReference>
<protein>
    <submittedName>
        <fullName evidence="4">Protein cordon-bleu isoform X2</fullName>
    </submittedName>
</protein>
<feature type="compositionally biased region" description="Polar residues" evidence="1">
    <location>
        <begin position="759"/>
        <end position="778"/>
    </location>
</feature>
<dbReference type="CDD" id="cd21800">
    <property type="entry name" value="WH2_Wb_Cobl"/>
    <property type="match status" value="1"/>
</dbReference>
<feature type="compositionally biased region" description="Basic and acidic residues" evidence="1">
    <location>
        <begin position="1089"/>
        <end position="1105"/>
    </location>
</feature>
<feature type="compositionally biased region" description="Pro residues" evidence="1">
    <location>
        <begin position="482"/>
        <end position="497"/>
    </location>
</feature>
<dbReference type="PANTHER" id="PTHR47008:SF1">
    <property type="entry name" value="PROTEIN CORDON-BLEU"/>
    <property type="match status" value="1"/>
</dbReference>
<evidence type="ECO:0000313" key="3">
    <source>
        <dbReference type="Proteomes" id="UP001652580"/>
    </source>
</evidence>
<feature type="compositionally biased region" description="Polar residues" evidence="1">
    <location>
        <begin position="405"/>
        <end position="435"/>
    </location>
</feature>
<feature type="region of interest" description="Disordered" evidence="1">
    <location>
        <begin position="377"/>
        <end position="682"/>
    </location>
</feature>
<evidence type="ECO:0000259" key="2">
    <source>
        <dbReference type="PROSITE" id="PS51082"/>
    </source>
</evidence>
<feature type="region of interest" description="Disordered" evidence="1">
    <location>
        <begin position="976"/>
        <end position="1040"/>
    </location>
</feature>
<feature type="compositionally biased region" description="Basic and acidic residues" evidence="1">
    <location>
        <begin position="499"/>
        <end position="509"/>
    </location>
</feature>
<feature type="region of interest" description="Disordered" evidence="1">
    <location>
        <begin position="753"/>
        <end position="896"/>
    </location>
</feature>
<name>A0ABM3TV10_BALAC</name>
<feature type="compositionally biased region" description="Basic and acidic residues" evidence="1">
    <location>
        <begin position="624"/>
        <end position="637"/>
    </location>
</feature>
<feature type="compositionally biased region" description="Basic and acidic residues" evidence="1">
    <location>
        <begin position="841"/>
        <end position="852"/>
    </location>
</feature>